<protein>
    <submittedName>
        <fullName evidence="8">ABC transporter ATP-binding protein</fullName>
        <ecNumber evidence="8">3.6.3.-</ecNumber>
    </submittedName>
</protein>
<evidence type="ECO:0000256" key="4">
    <source>
        <dbReference type="ARBA" id="ARBA00022840"/>
    </source>
</evidence>
<evidence type="ECO:0000256" key="1">
    <source>
        <dbReference type="ARBA" id="ARBA00005417"/>
    </source>
</evidence>
<keyword evidence="4 8" id="KW-0067">ATP-binding</keyword>
<dbReference type="PROSITE" id="PS50893">
    <property type="entry name" value="ABC_TRANSPORTER_2"/>
    <property type="match status" value="1"/>
</dbReference>
<dbReference type="Gene3D" id="3.40.50.300">
    <property type="entry name" value="P-loop containing nucleotide triphosphate hydrolases"/>
    <property type="match status" value="1"/>
</dbReference>
<dbReference type="EC" id="3.6.3.-" evidence="8"/>
<dbReference type="RefSeq" id="WP_060813111.1">
    <property type="nucleotide sequence ID" value="NZ_JBHULA010000042.1"/>
</dbReference>
<comment type="catalytic activity">
    <reaction evidence="5">
        <text>ATP + H2O = ADP + phosphate + H(+)</text>
        <dbReference type="Rhea" id="RHEA:13065"/>
        <dbReference type="ChEBI" id="CHEBI:15377"/>
        <dbReference type="ChEBI" id="CHEBI:15378"/>
        <dbReference type="ChEBI" id="CHEBI:30616"/>
        <dbReference type="ChEBI" id="CHEBI:43474"/>
        <dbReference type="ChEBI" id="CHEBI:456216"/>
    </reaction>
</comment>
<keyword evidence="2" id="KW-0813">Transport</keyword>
<keyword evidence="9" id="KW-1185">Reference proteome</keyword>
<evidence type="ECO:0000256" key="2">
    <source>
        <dbReference type="ARBA" id="ARBA00022448"/>
    </source>
</evidence>
<evidence type="ECO:0000259" key="7">
    <source>
        <dbReference type="PROSITE" id="PS50893"/>
    </source>
</evidence>
<gene>
    <name evidence="8" type="primary">lolD_6</name>
    <name evidence="8" type="ORF">NCTC12360_02595</name>
</gene>
<proteinExistence type="inferred from homology"/>
<dbReference type="PROSITE" id="PS00211">
    <property type="entry name" value="ABC_TRANSPORTER_1"/>
    <property type="match status" value="1"/>
</dbReference>
<dbReference type="GO" id="GO:0016887">
    <property type="term" value="F:ATP hydrolysis activity"/>
    <property type="evidence" value="ECO:0007669"/>
    <property type="project" value="InterPro"/>
</dbReference>
<name>A0A376H2B1_ENTGA</name>
<dbReference type="PANTHER" id="PTHR42798">
    <property type="entry name" value="LIPOPROTEIN-RELEASING SYSTEM ATP-BINDING PROTEIN LOLD"/>
    <property type="match status" value="1"/>
</dbReference>
<dbReference type="InterPro" id="IPR017911">
    <property type="entry name" value="MacB-like_ATP-bd"/>
</dbReference>
<dbReference type="Pfam" id="PF00005">
    <property type="entry name" value="ABC_tran"/>
    <property type="match status" value="1"/>
</dbReference>
<dbReference type="FunFam" id="3.40.50.300:FF:000056">
    <property type="entry name" value="Cell division ATP-binding protein FtsE"/>
    <property type="match status" value="1"/>
</dbReference>
<dbReference type="InterPro" id="IPR027417">
    <property type="entry name" value="P-loop_NTPase"/>
</dbReference>
<dbReference type="InterPro" id="IPR003593">
    <property type="entry name" value="AAA+_ATPase"/>
</dbReference>
<evidence type="ECO:0000313" key="8">
    <source>
        <dbReference type="EMBL" id="STD84072.1"/>
    </source>
</evidence>
<comment type="function">
    <text evidence="6">Part of the ABC transporter FtsEX involved in cellular division. Has ATPase activity. Essential for cell division and viability.</text>
</comment>
<comment type="similarity">
    <text evidence="1">Belongs to the ABC transporter superfamily.</text>
</comment>
<dbReference type="GO" id="GO:0005886">
    <property type="term" value="C:plasma membrane"/>
    <property type="evidence" value="ECO:0007669"/>
    <property type="project" value="UniProtKB-ARBA"/>
</dbReference>
<dbReference type="EMBL" id="UFYW01000001">
    <property type="protein sequence ID" value="STD84072.1"/>
    <property type="molecule type" value="Genomic_DNA"/>
</dbReference>
<dbReference type="Proteomes" id="UP000254807">
    <property type="component" value="Unassembled WGS sequence"/>
</dbReference>
<dbReference type="InterPro" id="IPR017871">
    <property type="entry name" value="ABC_transporter-like_CS"/>
</dbReference>
<accession>A0A376H2B1</accession>
<dbReference type="InterPro" id="IPR003439">
    <property type="entry name" value="ABC_transporter-like_ATP-bd"/>
</dbReference>
<organism evidence="8 9">
    <name type="scientific">Enterococcus gallinarum</name>
    <dbReference type="NCBI Taxonomy" id="1353"/>
    <lineage>
        <taxon>Bacteria</taxon>
        <taxon>Bacillati</taxon>
        <taxon>Bacillota</taxon>
        <taxon>Bacilli</taxon>
        <taxon>Lactobacillales</taxon>
        <taxon>Enterococcaceae</taxon>
        <taxon>Enterococcus</taxon>
    </lineage>
</organism>
<dbReference type="SUPFAM" id="SSF52540">
    <property type="entry name" value="P-loop containing nucleoside triphosphate hydrolases"/>
    <property type="match status" value="1"/>
</dbReference>
<dbReference type="PANTHER" id="PTHR42798:SF6">
    <property type="entry name" value="CELL DIVISION ATP-BINDING PROTEIN FTSE"/>
    <property type="match status" value="1"/>
</dbReference>
<dbReference type="GO" id="GO:0005524">
    <property type="term" value="F:ATP binding"/>
    <property type="evidence" value="ECO:0007669"/>
    <property type="project" value="UniProtKB-KW"/>
</dbReference>
<dbReference type="CDD" id="cd03255">
    <property type="entry name" value="ABC_MJ0796_LolCDE_FtsE"/>
    <property type="match status" value="1"/>
</dbReference>
<keyword evidence="3" id="KW-0547">Nucleotide-binding</keyword>
<keyword evidence="8" id="KW-0378">Hydrolase</keyword>
<dbReference type="SMART" id="SM00382">
    <property type="entry name" value="AAA"/>
    <property type="match status" value="1"/>
</dbReference>
<feature type="domain" description="ABC transporter" evidence="7">
    <location>
        <begin position="3"/>
        <end position="221"/>
    </location>
</feature>
<sequence length="222" mass="25033">MTLQTEKLGYWYQTESEALFREVDLTFESGKMYAILGSSGSGKTTFLSLITGLDTPKEGNIYYDNEPLNKIGLREYRRKDVSIVFQAYNLLPYMSALDNVTTAMAIAKSQQTDKKAYALANLAKVGITEELAMKKVTQLSGGQQQRVAIVRAICCEHELIVADEPTGNLDETTSKDIVQLFQEIAHEQKKCIILVTHEQEVAKVCDVVYELKERQFVMRDSK</sequence>
<evidence type="ECO:0000256" key="5">
    <source>
        <dbReference type="ARBA" id="ARBA00049360"/>
    </source>
</evidence>
<evidence type="ECO:0000313" key="9">
    <source>
        <dbReference type="Proteomes" id="UP000254807"/>
    </source>
</evidence>
<evidence type="ECO:0000256" key="3">
    <source>
        <dbReference type="ARBA" id="ARBA00022741"/>
    </source>
</evidence>
<reference evidence="8 9" key="1">
    <citation type="submission" date="2018-06" db="EMBL/GenBank/DDBJ databases">
        <authorList>
            <consortium name="Pathogen Informatics"/>
            <person name="Doyle S."/>
        </authorList>
    </citation>
    <scope>NUCLEOTIDE SEQUENCE [LARGE SCALE GENOMIC DNA]</scope>
    <source>
        <strain evidence="8 9">NCTC12360</strain>
    </source>
</reference>
<dbReference type="OrthoDB" id="9791546at2"/>
<dbReference type="AlphaFoldDB" id="A0A376H2B1"/>
<evidence type="ECO:0000256" key="6">
    <source>
        <dbReference type="ARBA" id="ARBA00055994"/>
    </source>
</evidence>